<dbReference type="CDD" id="cd23763">
    <property type="entry name" value="ASKHA_ATPase_ROK"/>
    <property type="match status" value="1"/>
</dbReference>
<dbReference type="Pfam" id="PF00480">
    <property type="entry name" value="ROK"/>
    <property type="match status" value="1"/>
</dbReference>
<dbReference type="Gene3D" id="3.30.420.40">
    <property type="match status" value="1"/>
</dbReference>
<sequence length="61" mass="6443">MIILGGGITEAGKDLFEPLEEFMSLYEWRTGGNKTEIVKAGYGDLAGAVGAACFARETMGV</sequence>
<reference evidence="1" key="1">
    <citation type="journal article" date="2020" name="mSystems">
        <title>Genome- and Community-Level Interaction Insights into Carbon Utilization and Element Cycling Functions of Hydrothermarchaeota in Hydrothermal Sediment.</title>
        <authorList>
            <person name="Zhou Z."/>
            <person name="Liu Y."/>
            <person name="Xu W."/>
            <person name="Pan J."/>
            <person name="Luo Z.H."/>
            <person name="Li M."/>
        </authorList>
    </citation>
    <scope>NUCLEOTIDE SEQUENCE [LARGE SCALE GENOMIC DNA]</scope>
    <source>
        <strain evidence="1">SpSt-1217</strain>
    </source>
</reference>
<protein>
    <submittedName>
        <fullName evidence="1">ROK family protein</fullName>
    </submittedName>
</protein>
<evidence type="ECO:0000313" key="1">
    <source>
        <dbReference type="EMBL" id="HDR50268.1"/>
    </source>
</evidence>
<dbReference type="InterPro" id="IPR000600">
    <property type="entry name" value="ROK"/>
</dbReference>
<dbReference type="SUPFAM" id="SSF53067">
    <property type="entry name" value="Actin-like ATPase domain"/>
    <property type="match status" value="1"/>
</dbReference>
<comment type="caution">
    <text evidence="1">The sequence shown here is derived from an EMBL/GenBank/DDBJ whole genome shotgun (WGS) entry which is preliminary data.</text>
</comment>
<accession>A0A831LMQ3</accession>
<organism evidence="1">
    <name type="scientific">Mariniphaga anaerophila</name>
    <dbReference type="NCBI Taxonomy" id="1484053"/>
    <lineage>
        <taxon>Bacteria</taxon>
        <taxon>Pseudomonadati</taxon>
        <taxon>Bacteroidota</taxon>
        <taxon>Bacteroidia</taxon>
        <taxon>Marinilabiliales</taxon>
        <taxon>Prolixibacteraceae</taxon>
        <taxon>Mariniphaga</taxon>
    </lineage>
</organism>
<proteinExistence type="predicted"/>
<dbReference type="AlphaFoldDB" id="A0A831LMQ3"/>
<dbReference type="EMBL" id="DSDK01000086">
    <property type="protein sequence ID" value="HDR50268.1"/>
    <property type="molecule type" value="Genomic_DNA"/>
</dbReference>
<name>A0A831LMQ3_9BACT</name>
<gene>
    <name evidence="1" type="ORF">ENN90_01415</name>
</gene>
<dbReference type="InterPro" id="IPR043129">
    <property type="entry name" value="ATPase_NBD"/>
</dbReference>
<dbReference type="Proteomes" id="UP000886047">
    <property type="component" value="Unassembled WGS sequence"/>
</dbReference>